<comment type="caution">
    <text evidence="1">The sequence shown here is derived from an EMBL/GenBank/DDBJ whole genome shotgun (WGS) entry which is preliminary data.</text>
</comment>
<sequence>MAGLQHDGVGVRSQRGPAKLCMAGGGDVAARRGGSKAPLGASGLKGFLTAPNGALAQSPCFASIATLHRSSCNNTHCSTHTHTHT</sequence>
<organism evidence="1 2">
    <name type="scientific">Liparis tanakae</name>
    <name type="common">Tanaka's snailfish</name>
    <dbReference type="NCBI Taxonomy" id="230148"/>
    <lineage>
        <taxon>Eukaryota</taxon>
        <taxon>Metazoa</taxon>
        <taxon>Chordata</taxon>
        <taxon>Craniata</taxon>
        <taxon>Vertebrata</taxon>
        <taxon>Euteleostomi</taxon>
        <taxon>Actinopterygii</taxon>
        <taxon>Neopterygii</taxon>
        <taxon>Teleostei</taxon>
        <taxon>Neoteleostei</taxon>
        <taxon>Acanthomorphata</taxon>
        <taxon>Eupercaria</taxon>
        <taxon>Perciformes</taxon>
        <taxon>Cottioidei</taxon>
        <taxon>Cottales</taxon>
        <taxon>Liparidae</taxon>
        <taxon>Liparis</taxon>
    </lineage>
</organism>
<dbReference type="AlphaFoldDB" id="A0A4Z2FQ57"/>
<evidence type="ECO:0000313" key="2">
    <source>
        <dbReference type="Proteomes" id="UP000314294"/>
    </source>
</evidence>
<name>A0A4Z2FQ57_9TELE</name>
<reference evidence="1 2" key="1">
    <citation type="submission" date="2019-03" db="EMBL/GenBank/DDBJ databases">
        <title>First draft genome of Liparis tanakae, snailfish: a comprehensive survey of snailfish specific genes.</title>
        <authorList>
            <person name="Kim W."/>
            <person name="Song I."/>
            <person name="Jeong J.-H."/>
            <person name="Kim D."/>
            <person name="Kim S."/>
            <person name="Ryu S."/>
            <person name="Song J.Y."/>
            <person name="Lee S.K."/>
        </authorList>
    </citation>
    <scope>NUCLEOTIDE SEQUENCE [LARGE SCALE GENOMIC DNA]</scope>
    <source>
        <tissue evidence="1">Muscle</tissue>
    </source>
</reference>
<accession>A0A4Z2FQ57</accession>
<dbReference type="EMBL" id="SRLO01000971">
    <property type="protein sequence ID" value="TNN43376.1"/>
    <property type="molecule type" value="Genomic_DNA"/>
</dbReference>
<keyword evidence="2" id="KW-1185">Reference proteome</keyword>
<gene>
    <name evidence="1" type="ORF">EYF80_046441</name>
</gene>
<evidence type="ECO:0000313" key="1">
    <source>
        <dbReference type="EMBL" id="TNN43376.1"/>
    </source>
</evidence>
<proteinExistence type="predicted"/>
<protein>
    <submittedName>
        <fullName evidence="1">Uncharacterized protein</fullName>
    </submittedName>
</protein>
<dbReference type="Proteomes" id="UP000314294">
    <property type="component" value="Unassembled WGS sequence"/>
</dbReference>